<proteinExistence type="predicted"/>
<organism evidence="1 2">
    <name type="scientific">Chryseotalea sanaruensis</name>
    <dbReference type="NCBI Taxonomy" id="2482724"/>
    <lineage>
        <taxon>Bacteria</taxon>
        <taxon>Pseudomonadati</taxon>
        <taxon>Bacteroidota</taxon>
        <taxon>Cytophagia</taxon>
        <taxon>Cytophagales</taxon>
        <taxon>Chryseotaleaceae</taxon>
        <taxon>Chryseotalea</taxon>
    </lineage>
</organism>
<name>A0A401UDR0_9BACT</name>
<dbReference type="NCBIfam" id="TIGR04474">
    <property type="entry name" value="tcm_partner"/>
    <property type="match status" value="1"/>
</dbReference>
<comment type="caution">
    <text evidence="1">The sequence shown here is derived from an EMBL/GenBank/DDBJ whole genome shotgun (WGS) entry which is preliminary data.</text>
</comment>
<evidence type="ECO:0000313" key="1">
    <source>
        <dbReference type="EMBL" id="GCC53051.1"/>
    </source>
</evidence>
<protein>
    <recommendedName>
        <fullName evidence="3">Three-Cys-motif partner protein TcmP</fullName>
    </recommendedName>
</protein>
<evidence type="ECO:0000313" key="2">
    <source>
        <dbReference type="Proteomes" id="UP000288227"/>
    </source>
</evidence>
<accession>A0A401UDR0</accession>
<reference evidence="1 2" key="1">
    <citation type="submission" date="2018-11" db="EMBL/GenBank/DDBJ databases">
        <title>Chryseotalea sanarue gen. nov., sp., nov., a member of the family Cytophagaceae, isolated from a brackish lake in Hamamatsu Japan.</title>
        <authorList>
            <person name="Maejima Y."/>
            <person name="Iino T."/>
            <person name="Muraguchi Y."/>
            <person name="Fukuda K."/>
            <person name="Ohkuma M."/>
            <person name="Moriuchi R."/>
            <person name="Dohra H."/>
            <person name="Kimbara K."/>
            <person name="Shintani M."/>
        </authorList>
    </citation>
    <scope>NUCLEOTIDE SEQUENCE [LARGE SCALE GENOMIC DNA]</scope>
    <source>
        <strain evidence="1 2">Ys</strain>
    </source>
</reference>
<dbReference type="OrthoDB" id="975857at2"/>
<sequence>MSAVKILHNFSKDDFIVTAVEPWFKVKVQVIQDYFQAFLAETTGRVDEIVLVDFFAGSGFYAIGHQKEIVPMPSLLGFRQDPPFSKIILREPEPEAAKALRVRVNKYFRGRNSVIFEEGVEDMIDKLRLYIPPSKKNYKVATLCLLDPFSINFQFSAIEKLAEMGYSFLVPYTLMLNSRTDYRYYQKEKREELKCFIGPNESSVMAANNNTEFYKKLVRSHQNNMLALGLSVSLSAHKLDSKYMEMPMFYVGLFSKQVSAKSVGRDVKESMQQQIELF</sequence>
<evidence type="ECO:0008006" key="3">
    <source>
        <dbReference type="Google" id="ProtNLM"/>
    </source>
</evidence>
<dbReference type="Proteomes" id="UP000288227">
    <property type="component" value="Unassembled WGS sequence"/>
</dbReference>
<dbReference type="InterPro" id="IPR031009">
    <property type="entry name" value="Tcm_partner"/>
</dbReference>
<dbReference type="RefSeq" id="WP_127123697.1">
    <property type="nucleotide sequence ID" value="NZ_BHXQ01000006.1"/>
</dbReference>
<keyword evidence="2" id="KW-1185">Reference proteome</keyword>
<dbReference type="EMBL" id="BHXQ01000006">
    <property type="protein sequence ID" value="GCC53051.1"/>
    <property type="molecule type" value="Genomic_DNA"/>
</dbReference>
<dbReference type="AlphaFoldDB" id="A0A401UDR0"/>
<gene>
    <name evidence="1" type="ORF">SanaruYs_32920</name>
</gene>